<comment type="caution">
    <text evidence="1">The sequence shown here is derived from an EMBL/GenBank/DDBJ whole genome shotgun (WGS) entry which is preliminary data.</text>
</comment>
<protein>
    <submittedName>
        <fullName evidence="1">Uncharacterized protein</fullName>
    </submittedName>
</protein>
<name>A0A815AW29_9BILA</name>
<dbReference type="Gene3D" id="3.90.175.10">
    <property type="entry name" value="Diphtheria Toxin, domain 1"/>
    <property type="match status" value="1"/>
</dbReference>
<dbReference type="PANTHER" id="PTHR36649:SF28">
    <property type="entry name" value="UBIQUITIN-LIKE DOMAIN-CONTAINING PROTEIN"/>
    <property type="match status" value="1"/>
</dbReference>
<dbReference type="PANTHER" id="PTHR36649">
    <property type="entry name" value="UBIQUITIN-LIKE DOMAIN-CONTAINING PROTEIN"/>
    <property type="match status" value="1"/>
</dbReference>
<evidence type="ECO:0000313" key="1">
    <source>
        <dbReference type="EMBL" id="CAF1265200.1"/>
    </source>
</evidence>
<dbReference type="EMBL" id="CAJOBB010006264">
    <property type="protein sequence ID" value="CAF4155825.1"/>
    <property type="molecule type" value="Genomic_DNA"/>
</dbReference>
<proteinExistence type="predicted"/>
<dbReference type="Proteomes" id="UP000663868">
    <property type="component" value="Unassembled WGS sequence"/>
</dbReference>
<evidence type="ECO:0000313" key="2">
    <source>
        <dbReference type="EMBL" id="CAF4155825.1"/>
    </source>
</evidence>
<dbReference type="EMBL" id="CAJNOE010000546">
    <property type="protein sequence ID" value="CAF1265200.1"/>
    <property type="molecule type" value="Genomic_DNA"/>
</dbReference>
<dbReference type="SUPFAM" id="SSF56399">
    <property type="entry name" value="ADP-ribosylation"/>
    <property type="match status" value="1"/>
</dbReference>
<gene>
    <name evidence="1" type="ORF">IZO911_LOCUS32112</name>
    <name evidence="2" type="ORF">KXQ929_LOCUS37524</name>
</gene>
<evidence type="ECO:0000313" key="3">
    <source>
        <dbReference type="Proteomes" id="UP000663860"/>
    </source>
</evidence>
<organism evidence="1 3">
    <name type="scientific">Adineta steineri</name>
    <dbReference type="NCBI Taxonomy" id="433720"/>
    <lineage>
        <taxon>Eukaryota</taxon>
        <taxon>Metazoa</taxon>
        <taxon>Spiralia</taxon>
        <taxon>Gnathifera</taxon>
        <taxon>Rotifera</taxon>
        <taxon>Eurotatoria</taxon>
        <taxon>Bdelloidea</taxon>
        <taxon>Adinetida</taxon>
        <taxon>Adinetidae</taxon>
        <taxon>Adineta</taxon>
    </lineage>
</organism>
<reference evidence="1" key="1">
    <citation type="submission" date="2021-02" db="EMBL/GenBank/DDBJ databases">
        <authorList>
            <person name="Nowell W R."/>
        </authorList>
    </citation>
    <scope>NUCLEOTIDE SEQUENCE</scope>
</reference>
<dbReference type="Proteomes" id="UP000663860">
    <property type="component" value="Unassembled WGS sequence"/>
</dbReference>
<accession>A0A815AW29</accession>
<sequence length="305" mass="33192">MAFSGAPPSQSLINAAFQSLSSGTSTVEAATIGNAYDGGVTMGRAYGGTVTLGNAYYGRATDGDACFKSARPESSCFGGSISDRHNITSDSGRGFIISPQNLVQVYHSSFVAAVSVNGKSITKQRINGPLAVDKNCLAPDFDYDFTGICDNDKTFRRGNQPYERPCGSYRIALNVKGKFGTNNQWIGMTGDDPNEWPVSYHGTERHNALDIAEEGFKLSKGKRFMYGKGIYSTPELEVAKLYASSFAHESTSYKCVIQNRVNPKYLKVISKVETQGKGIYWLSAADQYVDEGELIRPYGLCLFKV</sequence>
<dbReference type="AlphaFoldDB" id="A0A815AW29"/>